<feature type="transmembrane region" description="Helical" evidence="4">
    <location>
        <begin position="201"/>
        <end position="224"/>
    </location>
</feature>
<keyword evidence="7" id="KW-1185">Reference proteome</keyword>
<dbReference type="Pfam" id="PF07690">
    <property type="entry name" value="MFS_1"/>
    <property type="match status" value="1"/>
</dbReference>
<sequence length="419" mass="43834">MPTLPTSTGPLLLGAASLMFAGGLNGLILPVRGAQEGFSAFSLGLLGTGWAIGFVLGCLIVPRTVKRVGHIRAFGAMTALAGVAILLSLLLMHPIAWVPLRALSGFCFAGAQQIMESWLNERSGPESRGRVFGLYAMVNLSANTAGQMVLPLGDTSAATFFVLGAIFYALALIPTALYATQQPAPLTKVSLDIPKLWRNSPVAVAGILLVGIANSAFGTLAAVYGNQIGMSVTAIAIFVSATLLAGAAAQVPVGYASDRTDRRYVLIAVCAAAIVTAAWFVAVSPRAIVPILIGATFFGAFIHTMYPLLISHANDHAPDGDFLRTAGGLLLLFGVGSIIGPLVAGVVMNVAGPEGMFWTTAGAHLALIAFAAWRISQRAPSDTRERFVRILTARFSTPQTLVLNPRSDRAADEPQEDRP</sequence>
<dbReference type="PANTHER" id="PTHR23521">
    <property type="entry name" value="TRANSPORTER MFS SUPERFAMILY"/>
    <property type="match status" value="1"/>
</dbReference>
<evidence type="ECO:0000256" key="1">
    <source>
        <dbReference type="ARBA" id="ARBA00022692"/>
    </source>
</evidence>
<feature type="transmembrane region" description="Helical" evidence="4">
    <location>
        <begin position="156"/>
        <end position="180"/>
    </location>
</feature>
<dbReference type="InterPro" id="IPR011701">
    <property type="entry name" value="MFS"/>
</dbReference>
<dbReference type="OrthoDB" id="9810614at2"/>
<feature type="transmembrane region" description="Helical" evidence="4">
    <location>
        <begin position="356"/>
        <end position="376"/>
    </location>
</feature>
<accession>A0A4P6UYK9</accession>
<dbReference type="GO" id="GO:0005886">
    <property type="term" value="C:plasma membrane"/>
    <property type="evidence" value="ECO:0007669"/>
    <property type="project" value="TreeGrafter"/>
</dbReference>
<dbReference type="EMBL" id="CP036532">
    <property type="protein sequence ID" value="QBK30131.1"/>
    <property type="molecule type" value="Genomic_DNA"/>
</dbReference>
<dbReference type="PANTHER" id="PTHR23521:SF3">
    <property type="entry name" value="MFS TRANSPORTER"/>
    <property type="match status" value="1"/>
</dbReference>
<dbReference type="CDD" id="cd17477">
    <property type="entry name" value="MFS_YcaD_like"/>
    <property type="match status" value="1"/>
</dbReference>
<feature type="transmembrane region" description="Helical" evidence="4">
    <location>
        <begin position="12"/>
        <end position="31"/>
    </location>
</feature>
<evidence type="ECO:0000256" key="4">
    <source>
        <dbReference type="SAM" id="Phobius"/>
    </source>
</evidence>
<name>A0A4P6UYK9_9HYPH</name>
<feature type="transmembrane region" description="Helical" evidence="4">
    <location>
        <begin position="73"/>
        <end position="96"/>
    </location>
</feature>
<keyword evidence="2 4" id="KW-1133">Transmembrane helix</keyword>
<evidence type="ECO:0000259" key="5">
    <source>
        <dbReference type="PROSITE" id="PS50850"/>
    </source>
</evidence>
<evidence type="ECO:0000256" key="3">
    <source>
        <dbReference type="ARBA" id="ARBA00023136"/>
    </source>
</evidence>
<protein>
    <submittedName>
        <fullName evidence="6">MFS transporter</fullName>
    </submittedName>
</protein>
<keyword evidence="1 4" id="KW-0812">Transmembrane</keyword>
<dbReference type="KEGG" id="rpod:E0E05_05665"/>
<reference evidence="6 7" key="1">
    <citation type="journal article" date="2017" name="Int. J. Syst. Evol. Microbiol.">
        <title>Roseitalea porphyridii gen. nov., sp. nov., isolated from a red alga, and reclassification of Hoeflea suaedae Chung et al. 2013 as Pseudohoeflea suaedae gen. nov., comb. nov.</title>
        <authorList>
            <person name="Hyeon J.W."/>
            <person name="Jeong S.E."/>
            <person name="Baek K."/>
            <person name="Jeon C.O."/>
        </authorList>
    </citation>
    <scope>NUCLEOTIDE SEQUENCE [LARGE SCALE GENOMIC DNA]</scope>
    <source>
        <strain evidence="6 7">MA7-20</strain>
    </source>
</reference>
<dbReference type="PROSITE" id="PS50850">
    <property type="entry name" value="MFS"/>
    <property type="match status" value="1"/>
</dbReference>
<evidence type="ECO:0000313" key="6">
    <source>
        <dbReference type="EMBL" id="QBK30131.1"/>
    </source>
</evidence>
<dbReference type="AlphaFoldDB" id="A0A4P6UYK9"/>
<feature type="transmembrane region" description="Helical" evidence="4">
    <location>
        <begin position="322"/>
        <end position="344"/>
    </location>
</feature>
<dbReference type="Proteomes" id="UP000293719">
    <property type="component" value="Chromosome"/>
</dbReference>
<dbReference type="GeneID" id="90766778"/>
<dbReference type="InterPro" id="IPR036259">
    <property type="entry name" value="MFS_trans_sf"/>
</dbReference>
<evidence type="ECO:0000256" key="2">
    <source>
        <dbReference type="ARBA" id="ARBA00022989"/>
    </source>
</evidence>
<feature type="transmembrane region" description="Helical" evidence="4">
    <location>
        <begin position="37"/>
        <end position="61"/>
    </location>
</feature>
<dbReference type="Gene3D" id="1.20.1250.20">
    <property type="entry name" value="MFS general substrate transporter like domains"/>
    <property type="match status" value="2"/>
</dbReference>
<proteinExistence type="predicted"/>
<evidence type="ECO:0000313" key="7">
    <source>
        <dbReference type="Proteomes" id="UP000293719"/>
    </source>
</evidence>
<feature type="transmembrane region" description="Helical" evidence="4">
    <location>
        <begin position="288"/>
        <end position="310"/>
    </location>
</feature>
<feature type="transmembrane region" description="Helical" evidence="4">
    <location>
        <begin position="230"/>
        <end position="252"/>
    </location>
</feature>
<feature type="domain" description="Major facilitator superfamily (MFS) profile" evidence="5">
    <location>
        <begin position="199"/>
        <end position="419"/>
    </location>
</feature>
<dbReference type="InterPro" id="IPR020846">
    <property type="entry name" value="MFS_dom"/>
</dbReference>
<gene>
    <name evidence="6" type="ORF">E0E05_05665</name>
</gene>
<feature type="transmembrane region" description="Helical" evidence="4">
    <location>
        <begin position="264"/>
        <end position="282"/>
    </location>
</feature>
<dbReference type="SUPFAM" id="SSF103473">
    <property type="entry name" value="MFS general substrate transporter"/>
    <property type="match status" value="1"/>
</dbReference>
<dbReference type="RefSeq" id="WP_131615833.1">
    <property type="nucleotide sequence ID" value="NZ_CP036532.1"/>
</dbReference>
<organism evidence="6 7">
    <name type="scientific">Roseitalea porphyridii</name>
    <dbReference type="NCBI Taxonomy" id="1852022"/>
    <lineage>
        <taxon>Bacteria</taxon>
        <taxon>Pseudomonadati</taxon>
        <taxon>Pseudomonadota</taxon>
        <taxon>Alphaproteobacteria</taxon>
        <taxon>Hyphomicrobiales</taxon>
        <taxon>Ahrensiaceae</taxon>
        <taxon>Roseitalea</taxon>
    </lineage>
</organism>
<dbReference type="GO" id="GO:0022857">
    <property type="term" value="F:transmembrane transporter activity"/>
    <property type="evidence" value="ECO:0007669"/>
    <property type="project" value="InterPro"/>
</dbReference>
<keyword evidence="3 4" id="KW-0472">Membrane</keyword>
<dbReference type="InterPro" id="IPR047200">
    <property type="entry name" value="MFS_YcaD-like"/>
</dbReference>